<organism evidence="1 2">
    <name type="scientific">Trichinella patagoniensis</name>
    <dbReference type="NCBI Taxonomy" id="990121"/>
    <lineage>
        <taxon>Eukaryota</taxon>
        <taxon>Metazoa</taxon>
        <taxon>Ecdysozoa</taxon>
        <taxon>Nematoda</taxon>
        <taxon>Enoplea</taxon>
        <taxon>Dorylaimia</taxon>
        <taxon>Trichinellida</taxon>
        <taxon>Trichinellidae</taxon>
        <taxon>Trichinella</taxon>
    </lineage>
</organism>
<dbReference type="Proteomes" id="UP000054783">
    <property type="component" value="Unassembled WGS sequence"/>
</dbReference>
<reference evidence="1 2" key="1">
    <citation type="submission" date="2015-01" db="EMBL/GenBank/DDBJ databases">
        <title>Evolution of Trichinella species and genotypes.</title>
        <authorList>
            <person name="Korhonen P.K."/>
            <person name="Edoardo P."/>
            <person name="Giuseppe L.R."/>
            <person name="Gasser R.B."/>
        </authorList>
    </citation>
    <scope>NUCLEOTIDE SEQUENCE [LARGE SCALE GENOMIC DNA]</scope>
    <source>
        <strain evidence="1">ISS2496</strain>
    </source>
</reference>
<name>A0A0V0Z7L0_9BILA</name>
<sequence>MRCRANVARSVESPSLLPLRYLLRPWKKWHPQGACQFLTFYARCKHSPPTPRCRCYGVGSPQTGGPSLPDVLRP</sequence>
<keyword evidence="2" id="KW-1185">Reference proteome</keyword>
<accession>A0A0V0Z7L0</accession>
<comment type="caution">
    <text evidence="1">The sequence shown here is derived from an EMBL/GenBank/DDBJ whole genome shotgun (WGS) entry which is preliminary data.</text>
</comment>
<dbReference type="AlphaFoldDB" id="A0A0V0Z7L0"/>
<proteinExistence type="predicted"/>
<protein>
    <submittedName>
        <fullName evidence="1">Uncharacterized protein</fullName>
    </submittedName>
</protein>
<dbReference type="STRING" id="990121.A0A0V0Z7L0"/>
<dbReference type="EMBL" id="JYDQ01000335">
    <property type="protein sequence ID" value="KRY08431.1"/>
    <property type="molecule type" value="Genomic_DNA"/>
</dbReference>
<gene>
    <name evidence="1" type="ORF">T12_12558</name>
</gene>
<evidence type="ECO:0000313" key="2">
    <source>
        <dbReference type="Proteomes" id="UP000054783"/>
    </source>
</evidence>
<evidence type="ECO:0000313" key="1">
    <source>
        <dbReference type="EMBL" id="KRY08431.1"/>
    </source>
</evidence>